<protein>
    <recommendedName>
        <fullName evidence="3">Phosphatidic acid phosphatase type 2/haloperoxidase domain-containing protein</fullName>
    </recommendedName>
</protein>
<name>A0A512BGY3_9BACT</name>
<evidence type="ECO:0008006" key="3">
    <source>
        <dbReference type="Google" id="ProtNLM"/>
    </source>
</evidence>
<evidence type="ECO:0000313" key="2">
    <source>
        <dbReference type="Proteomes" id="UP000321513"/>
    </source>
</evidence>
<dbReference type="InterPro" id="IPR052559">
    <property type="entry name" value="V-haloperoxidase"/>
</dbReference>
<dbReference type="PANTHER" id="PTHR34599:SF1">
    <property type="entry name" value="PHOSPHATIDIC ACID PHOSPHATASE TYPE 2_HALOPEROXIDASE DOMAIN-CONTAINING PROTEIN"/>
    <property type="match status" value="1"/>
</dbReference>
<sequence length="342" mass="37629">MPQPELNKEYSWSSSANAALASMFKQFLLGLTDANKASIDSLENANNTRFRLSINDEVLTRSQAFGRSIANSIFNWSTSDNFSLSSQGYTLPVFPGSWVPTPPAFAVPVGPYLKDSRPFLSYSLTATAPPLPFSYSEDPNSNFYKEAKEVYDIGKTLTAEQKAIANWWADAGGAGVGVPAPYHLLSIVSGVLEERKVNLQQAASVYAKIGIGQKDGPINTFRAKYQYNLVRPVTYIQKNIDPVWQSYLPTPPYPEYPSGLVGLYAPLIQVMVREFGDIAVTDHSYDWAGIPSRQYTSFTKLIEEAAVSRIYAGIHYRSTQNASLEIGKALGNQIADIKLTAP</sequence>
<dbReference type="Gene3D" id="1.10.606.20">
    <property type="match status" value="1"/>
</dbReference>
<dbReference type="EMBL" id="BJYT01000017">
    <property type="protein sequence ID" value="GEO11223.1"/>
    <property type="molecule type" value="Genomic_DNA"/>
</dbReference>
<dbReference type="CDD" id="cd03398">
    <property type="entry name" value="PAP2_haloperoxidase"/>
    <property type="match status" value="1"/>
</dbReference>
<keyword evidence="2" id="KW-1185">Reference proteome</keyword>
<proteinExistence type="predicted"/>
<evidence type="ECO:0000313" key="1">
    <source>
        <dbReference type="EMBL" id="GEO11223.1"/>
    </source>
</evidence>
<organism evidence="1 2">
    <name type="scientific">Segetibacter aerophilus</name>
    <dbReference type="NCBI Taxonomy" id="670293"/>
    <lineage>
        <taxon>Bacteria</taxon>
        <taxon>Pseudomonadati</taxon>
        <taxon>Bacteroidota</taxon>
        <taxon>Chitinophagia</taxon>
        <taxon>Chitinophagales</taxon>
        <taxon>Chitinophagaceae</taxon>
        <taxon>Segetibacter</taxon>
    </lineage>
</organism>
<dbReference type="Proteomes" id="UP000321513">
    <property type="component" value="Unassembled WGS sequence"/>
</dbReference>
<dbReference type="AlphaFoldDB" id="A0A512BGY3"/>
<gene>
    <name evidence="1" type="ORF">SAE01_37190</name>
</gene>
<comment type="caution">
    <text evidence="1">The sequence shown here is derived from an EMBL/GenBank/DDBJ whole genome shotgun (WGS) entry which is preliminary data.</text>
</comment>
<dbReference type="InterPro" id="IPR036938">
    <property type="entry name" value="PAP2/HPO_sf"/>
</dbReference>
<dbReference type="SUPFAM" id="SSF48317">
    <property type="entry name" value="Acid phosphatase/Vanadium-dependent haloperoxidase"/>
    <property type="match status" value="1"/>
</dbReference>
<reference evidence="1 2" key="1">
    <citation type="submission" date="2019-07" db="EMBL/GenBank/DDBJ databases">
        <title>Whole genome shotgun sequence of Segetibacter aerophilus NBRC 106135.</title>
        <authorList>
            <person name="Hosoyama A."/>
            <person name="Uohara A."/>
            <person name="Ohji S."/>
            <person name="Ichikawa N."/>
        </authorList>
    </citation>
    <scope>NUCLEOTIDE SEQUENCE [LARGE SCALE GENOMIC DNA]</scope>
    <source>
        <strain evidence="1 2">NBRC 106135</strain>
    </source>
</reference>
<accession>A0A512BGY3</accession>
<dbReference type="PANTHER" id="PTHR34599">
    <property type="entry name" value="PEROXIDASE-RELATED"/>
    <property type="match status" value="1"/>
</dbReference>